<evidence type="ECO:0000313" key="3">
    <source>
        <dbReference type="EMBL" id="CAF0968332.1"/>
    </source>
</evidence>
<evidence type="ECO:0008006" key="6">
    <source>
        <dbReference type="Google" id="ProtNLM"/>
    </source>
</evidence>
<dbReference type="Proteomes" id="UP000663829">
    <property type="component" value="Unassembled WGS sequence"/>
</dbReference>
<dbReference type="PANTHER" id="PTHR43802">
    <property type="entry name" value="ENOYL-COA HYDRATASE"/>
    <property type="match status" value="1"/>
</dbReference>
<comment type="caution">
    <text evidence="3">The sequence shown here is derived from an EMBL/GenBank/DDBJ whole genome shotgun (WGS) entry which is preliminary data.</text>
</comment>
<name>A0A814EAP8_9BILA</name>
<dbReference type="PANTHER" id="PTHR43802:SF1">
    <property type="entry name" value="IP11341P-RELATED"/>
    <property type="match status" value="1"/>
</dbReference>
<dbReference type="PROSITE" id="PS00166">
    <property type="entry name" value="ENOYL_COA_HYDRATASE"/>
    <property type="match status" value="1"/>
</dbReference>
<dbReference type="EMBL" id="CAJOBC010002606">
    <property type="protein sequence ID" value="CAF3741627.1"/>
    <property type="molecule type" value="Genomic_DNA"/>
</dbReference>
<accession>A0A814EAP8</accession>
<dbReference type="SUPFAM" id="SSF52096">
    <property type="entry name" value="ClpP/crotonase"/>
    <property type="match status" value="1"/>
</dbReference>
<evidence type="ECO:0000256" key="1">
    <source>
        <dbReference type="ARBA" id="ARBA00005254"/>
    </source>
</evidence>
<evidence type="ECO:0000313" key="4">
    <source>
        <dbReference type="EMBL" id="CAF3741627.1"/>
    </source>
</evidence>
<dbReference type="Gene3D" id="1.10.287.2460">
    <property type="match status" value="1"/>
</dbReference>
<sequence length="172" mass="18885">MPLSKPLLASISGYAVAGGLELSLLADIRIGERSSKYGVYCRRLGVPLIDGGTVRLPRLIGLSRALDIIISGRTVNADEALQIGLINRLVDDGQSLNESISLAKELLKFPYECMNNDRLSAYYSISHTLDESLKYEYENGLKIVEKGLVQGPKQFVGGKERNTEKKIVLSML</sequence>
<protein>
    <recommendedName>
        <fullName evidence="6">Enoyl-CoA hydratase</fullName>
    </recommendedName>
</protein>
<dbReference type="OrthoDB" id="448450at2759"/>
<comment type="similarity">
    <text evidence="1 2">Belongs to the enoyl-CoA hydratase/isomerase family.</text>
</comment>
<dbReference type="EMBL" id="CAJNOQ010002606">
    <property type="protein sequence ID" value="CAF0968332.1"/>
    <property type="molecule type" value="Genomic_DNA"/>
</dbReference>
<keyword evidence="5" id="KW-1185">Reference proteome</keyword>
<reference evidence="3" key="1">
    <citation type="submission" date="2021-02" db="EMBL/GenBank/DDBJ databases">
        <authorList>
            <person name="Nowell W R."/>
        </authorList>
    </citation>
    <scope>NUCLEOTIDE SEQUENCE</scope>
</reference>
<dbReference type="Proteomes" id="UP000681722">
    <property type="component" value="Unassembled WGS sequence"/>
</dbReference>
<dbReference type="InterPro" id="IPR001753">
    <property type="entry name" value="Enoyl-CoA_hydra/iso"/>
</dbReference>
<dbReference type="AlphaFoldDB" id="A0A814EAP8"/>
<dbReference type="GO" id="GO:0003824">
    <property type="term" value="F:catalytic activity"/>
    <property type="evidence" value="ECO:0007669"/>
    <property type="project" value="InterPro"/>
</dbReference>
<proteinExistence type="inferred from homology"/>
<organism evidence="3 5">
    <name type="scientific">Didymodactylos carnosus</name>
    <dbReference type="NCBI Taxonomy" id="1234261"/>
    <lineage>
        <taxon>Eukaryota</taxon>
        <taxon>Metazoa</taxon>
        <taxon>Spiralia</taxon>
        <taxon>Gnathifera</taxon>
        <taxon>Rotifera</taxon>
        <taxon>Eurotatoria</taxon>
        <taxon>Bdelloidea</taxon>
        <taxon>Philodinida</taxon>
        <taxon>Philodinidae</taxon>
        <taxon>Didymodactylos</taxon>
    </lineage>
</organism>
<evidence type="ECO:0000313" key="5">
    <source>
        <dbReference type="Proteomes" id="UP000663829"/>
    </source>
</evidence>
<dbReference type="InterPro" id="IPR018376">
    <property type="entry name" value="Enoyl-CoA_hyd/isom_CS"/>
</dbReference>
<dbReference type="CDD" id="cd06558">
    <property type="entry name" value="crotonase-like"/>
    <property type="match status" value="1"/>
</dbReference>
<dbReference type="InterPro" id="IPR029045">
    <property type="entry name" value="ClpP/crotonase-like_dom_sf"/>
</dbReference>
<evidence type="ECO:0000256" key="2">
    <source>
        <dbReference type="RuleBase" id="RU003707"/>
    </source>
</evidence>
<dbReference type="Gene3D" id="3.90.226.10">
    <property type="entry name" value="2-enoyl-CoA Hydratase, Chain A, domain 1"/>
    <property type="match status" value="1"/>
</dbReference>
<dbReference type="Pfam" id="PF00378">
    <property type="entry name" value="ECH_1"/>
    <property type="match status" value="1"/>
</dbReference>
<gene>
    <name evidence="3" type="ORF">GPM918_LOCUS12097</name>
    <name evidence="4" type="ORF">SRO942_LOCUS12098</name>
</gene>